<protein>
    <submittedName>
        <fullName evidence="4">DMT family transporter</fullName>
    </submittedName>
</protein>
<dbReference type="Proteomes" id="UP000515928">
    <property type="component" value="Chromosome"/>
</dbReference>
<evidence type="ECO:0000313" key="5">
    <source>
        <dbReference type="Proteomes" id="UP000515928"/>
    </source>
</evidence>
<dbReference type="InterPro" id="IPR000620">
    <property type="entry name" value="EamA_dom"/>
</dbReference>
<dbReference type="EMBL" id="CP060715">
    <property type="protein sequence ID" value="QNN59818.1"/>
    <property type="molecule type" value="Genomic_DNA"/>
</dbReference>
<accession>A0A7G9RW43</accession>
<gene>
    <name evidence="4" type="ORF">H9L01_05345</name>
</gene>
<evidence type="ECO:0000313" key="4">
    <source>
        <dbReference type="EMBL" id="QNN59818.1"/>
    </source>
</evidence>
<organism evidence="4 5">
    <name type="scientific">Erysipelothrix inopinata</name>
    <dbReference type="NCBI Taxonomy" id="225084"/>
    <lineage>
        <taxon>Bacteria</taxon>
        <taxon>Bacillati</taxon>
        <taxon>Bacillota</taxon>
        <taxon>Erysipelotrichia</taxon>
        <taxon>Erysipelotrichales</taxon>
        <taxon>Erysipelotrichaceae</taxon>
        <taxon>Erysipelothrix</taxon>
    </lineage>
</organism>
<proteinExistence type="inferred from homology"/>
<evidence type="ECO:0000259" key="3">
    <source>
        <dbReference type="Pfam" id="PF00892"/>
    </source>
</evidence>
<dbReference type="InterPro" id="IPR037185">
    <property type="entry name" value="EmrE-like"/>
</dbReference>
<feature type="transmembrane region" description="Helical" evidence="2">
    <location>
        <begin position="65"/>
        <end position="87"/>
    </location>
</feature>
<name>A0A7G9RW43_9FIRM</name>
<keyword evidence="2" id="KW-1133">Transmembrane helix</keyword>
<feature type="domain" description="EamA" evidence="3">
    <location>
        <begin position="3"/>
        <end position="136"/>
    </location>
</feature>
<keyword evidence="5" id="KW-1185">Reference proteome</keyword>
<evidence type="ECO:0000256" key="2">
    <source>
        <dbReference type="SAM" id="Phobius"/>
    </source>
</evidence>
<dbReference type="Pfam" id="PF00892">
    <property type="entry name" value="EamA"/>
    <property type="match status" value="2"/>
</dbReference>
<dbReference type="AlphaFoldDB" id="A0A7G9RW43"/>
<evidence type="ECO:0000256" key="1">
    <source>
        <dbReference type="ARBA" id="ARBA00007362"/>
    </source>
</evidence>
<keyword evidence="2" id="KW-0812">Transmembrane</keyword>
<feature type="transmembrane region" description="Helical" evidence="2">
    <location>
        <begin position="93"/>
        <end position="114"/>
    </location>
</feature>
<dbReference type="SUPFAM" id="SSF103481">
    <property type="entry name" value="Multidrug resistance efflux transporter EmrE"/>
    <property type="match status" value="2"/>
</dbReference>
<dbReference type="RefSeq" id="WP_187532952.1">
    <property type="nucleotide sequence ID" value="NZ_CBCSHU010000012.1"/>
</dbReference>
<feature type="transmembrane region" description="Helical" evidence="2">
    <location>
        <begin position="264"/>
        <end position="282"/>
    </location>
</feature>
<dbReference type="KEGG" id="eio:H9L01_05345"/>
<sequence length="309" mass="34209">MFRGIIFTLIAGIAFGFSPVISTLVYNNGGDPMTLVFLRYAYMIPASLSIVLFKKKELRLPAEQMLKLVFVAVGCSLVSSLTLYMSYQWIDPGVSTAIHFMYPVILVVLSLIIFKDKIDKKTIIALAFSIGGTLSIVEFGQSGSILGVVFAIVSSFAYSMYLLLNEKWRLAELDSMVFLFYVSVFCTLTMLVMMPLGFKINLNQPIENHLVMIVVALLTSCVGLLFMKEGVRLLGSRIASVISMSEPISALVFSALLLHSEVTISTVIGAVFIITAILILLYKPKRKRVKVSDTTHEKMTTNELNESKI</sequence>
<feature type="transmembrane region" description="Helical" evidence="2">
    <location>
        <begin position="176"/>
        <end position="198"/>
    </location>
</feature>
<feature type="transmembrane region" description="Helical" evidence="2">
    <location>
        <begin position="238"/>
        <end position="258"/>
    </location>
</feature>
<keyword evidence="2" id="KW-0472">Membrane</keyword>
<comment type="similarity">
    <text evidence="1">Belongs to the EamA transporter family.</text>
</comment>
<dbReference type="PANTHER" id="PTHR22911">
    <property type="entry name" value="ACYL-MALONYL CONDENSING ENZYME-RELATED"/>
    <property type="match status" value="1"/>
</dbReference>
<feature type="transmembrane region" description="Helical" evidence="2">
    <location>
        <begin position="145"/>
        <end position="164"/>
    </location>
</feature>
<feature type="transmembrane region" description="Helical" evidence="2">
    <location>
        <begin position="33"/>
        <end position="53"/>
    </location>
</feature>
<feature type="domain" description="EamA" evidence="3">
    <location>
        <begin position="146"/>
        <end position="281"/>
    </location>
</feature>
<feature type="transmembrane region" description="Helical" evidence="2">
    <location>
        <begin position="121"/>
        <end position="139"/>
    </location>
</feature>
<feature type="transmembrane region" description="Helical" evidence="2">
    <location>
        <begin position="210"/>
        <end position="226"/>
    </location>
</feature>
<dbReference type="PANTHER" id="PTHR22911:SF137">
    <property type="entry name" value="SOLUTE CARRIER FAMILY 35 MEMBER G2-RELATED"/>
    <property type="match status" value="1"/>
</dbReference>
<reference evidence="4 5" key="1">
    <citation type="submission" date="2020-08" db="EMBL/GenBank/DDBJ databases">
        <title>Genome sequence of Erysipelothrix inopinata DSM 15511T.</title>
        <authorList>
            <person name="Hyun D.-W."/>
            <person name="Bae J.-W."/>
        </authorList>
    </citation>
    <scope>NUCLEOTIDE SEQUENCE [LARGE SCALE GENOMIC DNA]</scope>
    <source>
        <strain evidence="4 5">DSM 15511</strain>
    </source>
</reference>
<dbReference type="GO" id="GO:0016020">
    <property type="term" value="C:membrane"/>
    <property type="evidence" value="ECO:0007669"/>
    <property type="project" value="InterPro"/>
</dbReference>